<keyword evidence="1" id="KW-0732">Signal</keyword>
<dbReference type="eggNOG" id="ENOG50327M9">
    <property type="taxonomic scope" value="Bacteria"/>
</dbReference>
<dbReference type="InterPro" id="IPR011250">
    <property type="entry name" value="OMP/PagP_B-barrel"/>
</dbReference>
<evidence type="ECO:0000256" key="1">
    <source>
        <dbReference type="SAM" id="SignalP"/>
    </source>
</evidence>
<dbReference type="Proteomes" id="UP000001844">
    <property type="component" value="Chromosome"/>
</dbReference>
<evidence type="ECO:0000313" key="2">
    <source>
        <dbReference type="EMBL" id="ADE16185.1"/>
    </source>
</evidence>
<organism evidence="2 3">
    <name type="scientific">Nitrosococcus halophilus (strain Nc4)</name>
    <dbReference type="NCBI Taxonomy" id="472759"/>
    <lineage>
        <taxon>Bacteria</taxon>
        <taxon>Pseudomonadati</taxon>
        <taxon>Pseudomonadota</taxon>
        <taxon>Gammaproteobacteria</taxon>
        <taxon>Chromatiales</taxon>
        <taxon>Chromatiaceae</taxon>
        <taxon>Nitrosococcus</taxon>
    </lineage>
</organism>
<dbReference type="HOGENOM" id="CLU_089264_1_0_6"/>
<feature type="signal peptide" evidence="1">
    <location>
        <begin position="1"/>
        <end position="25"/>
    </location>
</feature>
<dbReference type="RefSeq" id="WP_013034035.1">
    <property type="nucleotide sequence ID" value="NC_013960.1"/>
</dbReference>
<accession>D5BZH1</accession>
<gene>
    <name evidence="2" type="ordered locus">Nhal_3133</name>
</gene>
<dbReference type="EMBL" id="CP001798">
    <property type="protein sequence ID" value="ADE16185.1"/>
    <property type="molecule type" value="Genomic_DNA"/>
</dbReference>
<evidence type="ECO:0000313" key="3">
    <source>
        <dbReference type="Proteomes" id="UP000001844"/>
    </source>
</evidence>
<proteinExistence type="predicted"/>
<dbReference type="STRING" id="472759.Nhal_3133"/>
<dbReference type="KEGG" id="nhl:Nhal_3133"/>
<feature type="chain" id="PRO_5003069334" evidence="1">
    <location>
        <begin position="26"/>
        <end position="253"/>
    </location>
</feature>
<reference evidence="3" key="1">
    <citation type="submission" date="2010-04" db="EMBL/GenBank/DDBJ databases">
        <title>Complete genome sequence of Nitrosococcus halophilus Nc4, a salt-adapted, aerobic obligate ammonia-oxidizing sulfur purple bacterium.</title>
        <authorList>
            <consortium name="US DOE Joint Genome Institute"/>
            <person name="Campbell M.A."/>
            <person name="Malfatti S.A."/>
            <person name="Chain P.S.G."/>
            <person name="Heidelberg J.F."/>
            <person name="Ward B.B."/>
            <person name="Klotz M.G."/>
        </authorList>
    </citation>
    <scope>NUCLEOTIDE SEQUENCE [LARGE SCALE GENOMIC DNA]</scope>
    <source>
        <strain evidence="3">Nc4</strain>
    </source>
</reference>
<dbReference type="InterPro" id="IPR019619">
    <property type="entry name" value="DUF2490"/>
</dbReference>
<dbReference type="SUPFAM" id="SSF56925">
    <property type="entry name" value="OMPA-like"/>
    <property type="match status" value="1"/>
</dbReference>
<dbReference type="AlphaFoldDB" id="D5BZH1"/>
<keyword evidence="2" id="KW-0449">Lipoprotein</keyword>
<dbReference type="Pfam" id="PF10677">
    <property type="entry name" value="DUF2490"/>
    <property type="match status" value="1"/>
</dbReference>
<sequence>MKRKMTKIPFYLALLSFLTTTPALAGTDNVFGSWTSLTLQGDFGFLSPEGKDFRWMIIDQARTRDDKDLNPARFPGDNGFSPRFSENLLWVQGGYNLTEHSSIWLGYTHDWIKQLNGGHFQESRPYQDFLWVKPFGDLTVMSRSRLEQRVAITNTGPSGDDVGVRIRQFVMLKHPVPQVEKLSVYVGDEVLAYLNENQFGVEGFSENRAFGGFTYQLTQHVGLMLGYMGQFINNDGSDDLFTHNVQFDINYKF</sequence>
<keyword evidence="3" id="KW-1185">Reference proteome</keyword>
<protein>
    <submittedName>
        <fullName evidence="2">Lipoprotein</fullName>
    </submittedName>
</protein>
<name>D5BZH1_NITHN</name>